<protein>
    <submittedName>
        <fullName evidence="1">Uncharacterized protein</fullName>
    </submittedName>
</protein>
<evidence type="ECO:0000313" key="1">
    <source>
        <dbReference type="EMBL" id="MVM35650.1"/>
    </source>
</evidence>
<dbReference type="EMBL" id="WPIN01000025">
    <property type="protein sequence ID" value="MVM35650.1"/>
    <property type="molecule type" value="Genomic_DNA"/>
</dbReference>
<comment type="caution">
    <text evidence="1">The sequence shown here is derived from an EMBL/GenBank/DDBJ whole genome shotgun (WGS) entry which is preliminary data.</text>
</comment>
<accession>A0A7K1SPJ9</accession>
<dbReference type="Proteomes" id="UP000436006">
    <property type="component" value="Unassembled WGS sequence"/>
</dbReference>
<dbReference type="AlphaFoldDB" id="A0A7K1SPJ9"/>
<dbReference type="RefSeq" id="WP_157590453.1">
    <property type="nucleotide sequence ID" value="NZ_WPIN01000025.1"/>
</dbReference>
<organism evidence="1 2">
    <name type="scientific">Spirosoma arboris</name>
    <dbReference type="NCBI Taxonomy" id="2682092"/>
    <lineage>
        <taxon>Bacteria</taxon>
        <taxon>Pseudomonadati</taxon>
        <taxon>Bacteroidota</taxon>
        <taxon>Cytophagia</taxon>
        <taxon>Cytophagales</taxon>
        <taxon>Cytophagaceae</taxon>
        <taxon>Spirosoma</taxon>
    </lineage>
</organism>
<name>A0A7K1SPJ9_9BACT</name>
<evidence type="ECO:0000313" key="2">
    <source>
        <dbReference type="Proteomes" id="UP000436006"/>
    </source>
</evidence>
<proteinExistence type="predicted"/>
<sequence length="529" mass="59984">MKNFRHYLCISMAVCVAACHVPEVEVSDANSARISFTKKDEREARDAFAKTLAKALIRKELRDFLKAKALEQFDEDYDVLFHAQKNQIVTGNTTFFDILASYHSSKQEFIDVTESLPKLTIFVPELLNEKYYNSAATWDTEHFIPKVAYFNVNEERTEVTAYDSKGKGHMIKAKGDPDELILVVKDNERIEVSDVSPSSLRVASNQSDTKAQWDYLMTDNGRYYYYQSVNFNKSKRNIRTQANKGARMLAIGTDFNVGSNSPEYRSHLYRPEAPRGYAYYKTYYMSGQLTTNTSEPFAGQLDYTMKDRISFIRFINNQKIQDISENWSEGNLELTGRVAIGGRVPETFSSLPFGSISFERLAAQFTVPGFAEQVEGGWGSVCVPNTFWGCHTVNPYMDKLNEYRQNNVLFDNRGSSVNSGIWLNWNNGTEILTWDAEDFGNRIILIVKEKDGNVTHTEERTFTVGTTATFGKKDGSNLSFTGTVGGKSTVSWLDGDDDVFEQFIDYNGQYGAFKPAVNTGNTEFVLRVY</sequence>
<keyword evidence="2" id="KW-1185">Reference proteome</keyword>
<reference evidence="1 2" key="1">
    <citation type="submission" date="2019-12" db="EMBL/GenBank/DDBJ databases">
        <title>Spirosoma sp. HMF4905 genome sequencing and assembly.</title>
        <authorList>
            <person name="Kang H."/>
            <person name="Cha I."/>
            <person name="Kim H."/>
            <person name="Joh K."/>
        </authorList>
    </citation>
    <scope>NUCLEOTIDE SEQUENCE [LARGE SCALE GENOMIC DNA]</scope>
    <source>
        <strain evidence="1 2">HMF4905</strain>
    </source>
</reference>
<gene>
    <name evidence="1" type="ORF">GO755_36885</name>
</gene>